<comment type="caution">
    <text evidence="3">The sequence shown here is derived from an EMBL/GenBank/DDBJ whole genome shotgun (WGS) entry which is preliminary data.</text>
</comment>
<feature type="domain" description="Protein kinase" evidence="1">
    <location>
        <begin position="16"/>
        <end position="290"/>
    </location>
</feature>
<dbReference type="InterPro" id="IPR051681">
    <property type="entry name" value="Ser/Thr_Kinases-Pseudokinases"/>
</dbReference>
<gene>
    <name evidence="3" type="ORF">CVLEPA_LOCUS12111</name>
</gene>
<dbReference type="InterPro" id="IPR011029">
    <property type="entry name" value="DEATH-like_dom_sf"/>
</dbReference>
<dbReference type="InterPro" id="IPR001245">
    <property type="entry name" value="Ser-Thr/Tyr_kinase_cat_dom"/>
</dbReference>
<evidence type="ECO:0000313" key="3">
    <source>
        <dbReference type="EMBL" id="CAK8681876.1"/>
    </source>
</evidence>
<name>A0ABP0FQE5_CLALP</name>
<dbReference type="CDD" id="cd01670">
    <property type="entry name" value="Death"/>
    <property type="match status" value="1"/>
</dbReference>
<dbReference type="PROSITE" id="PS50011">
    <property type="entry name" value="PROTEIN_KINASE_DOM"/>
    <property type="match status" value="1"/>
</dbReference>
<dbReference type="Gene3D" id="1.10.510.10">
    <property type="entry name" value="Transferase(Phosphotransferase) domain 1"/>
    <property type="match status" value="1"/>
</dbReference>
<organism evidence="3 4">
    <name type="scientific">Clavelina lepadiformis</name>
    <name type="common">Light-bulb sea squirt</name>
    <name type="synonym">Ascidia lepadiformis</name>
    <dbReference type="NCBI Taxonomy" id="159417"/>
    <lineage>
        <taxon>Eukaryota</taxon>
        <taxon>Metazoa</taxon>
        <taxon>Chordata</taxon>
        <taxon>Tunicata</taxon>
        <taxon>Ascidiacea</taxon>
        <taxon>Aplousobranchia</taxon>
        <taxon>Clavelinidae</taxon>
        <taxon>Clavelina</taxon>
    </lineage>
</organism>
<accession>A0ABP0FQE5</accession>
<dbReference type="PANTHER" id="PTHR44329:SF291">
    <property type="entry name" value="PROTEIN KINASE DOMAIN-CONTAINING PROTEIN"/>
    <property type="match status" value="1"/>
</dbReference>
<proteinExistence type="predicted"/>
<dbReference type="SUPFAM" id="SSF47986">
    <property type="entry name" value="DEATH domain"/>
    <property type="match status" value="1"/>
</dbReference>
<feature type="domain" description="Death" evidence="2">
    <location>
        <begin position="390"/>
        <end position="440"/>
    </location>
</feature>
<reference evidence="3 4" key="1">
    <citation type="submission" date="2024-02" db="EMBL/GenBank/DDBJ databases">
        <authorList>
            <person name="Daric V."/>
            <person name="Darras S."/>
        </authorList>
    </citation>
    <scope>NUCLEOTIDE SEQUENCE [LARGE SCALE GENOMIC DNA]</scope>
</reference>
<dbReference type="SMART" id="SM00220">
    <property type="entry name" value="S_TKc"/>
    <property type="match status" value="1"/>
</dbReference>
<dbReference type="PROSITE" id="PS00108">
    <property type="entry name" value="PROTEIN_KINASE_ST"/>
    <property type="match status" value="1"/>
</dbReference>
<protein>
    <submittedName>
        <fullName evidence="3">Uncharacterized protein</fullName>
    </submittedName>
</protein>
<dbReference type="Gene3D" id="1.10.533.10">
    <property type="entry name" value="Death Domain, Fas"/>
    <property type="match status" value="1"/>
</dbReference>
<evidence type="ECO:0000313" key="4">
    <source>
        <dbReference type="Proteomes" id="UP001642483"/>
    </source>
</evidence>
<keyword evidence="4" id="KW-1185">Reference proteome</keyword>
<dbReference type="SUPFAM" id="SSF56112">
    <property type="entry name" value="Protein kinase-like (PK-like)"/>
    <property type="match status" value="1"/>
</dbReference>
<dbReference type="EMBL" id="CAWYQH010000090">
    <property type="protein sequence ID" value="CAK8681876.1"/>
    <property type="molecule type" value="Genomic_DNA"/>
</dbReference>
<evidence type="ECO:0000259" key="2">
    <source>
        <dbReference type="PROSITE" id="PS50017"/>
    </source>
</evidence>
<dbReference type="InterPro" id="IPR000488">
    <property type="entry name" value="Death_dom"/>
</dbReference>
<sequence>MDFEEIECLPIKDFRVEQNCQSRSGGFGEVWDAWHKKHGRVAVKMFYGLGTLSDFKKEVTIQAKACKHYNGILLRGIITHRTNRNLFGIVSDYMPAGDLNNFIHGYRQERIYSWCLAFRILHEISDAMRKLHEFSPDKRILHCDLKPANILLDRDLHAKICDFGAARFSTVSIDSIPRDNPNHVCTIEYAPLEFFDTSLRNKKYDVYSFCVIMWEICLLQKPFAGCHRDAELLKVQLRNGGLANSIDQVNVGEARDTNVLKNILRSGLQNDPTQRPFFDEISHNLRQLILGISEADIDSAVASAKQRIMSERGIQSFDVSKSRYPKPLADIFTTGTIADDIAYSEQLIPPMQAPQGDASFSSSVAPPPPPVVTDADCTRLGKLLYYSDGWEMLAARMGLSFNVIEQIKEDHRISVERKTAMFREWCRQNRSDKRRLVELMYNNNVSLDCFEFLDQDGSIRQSFRR</sequence>
<dbReference type="Proteomes" id="UP001642483">
    <property type="component" value="Unassembled WGS sequence"/>
</dbReference>
<dbReference type="Pfam" id="PF07714">
    <property type="entry name" value="PK_Tyr_Ser-Thr"/>
    <property type="match status" value="1"/>
</dbReference>
<dbReference type="InterPro" id="IPR008271">
    <property type="entry name" value="Ser/Thr_kinase_AS"/>
</dbReference>
<evidence type="ECO:0000259" key="1">
    <source>
        <dbReference type="PROSITE" id="PS50011"/>
    </source>
</evidence>
<dbReference type="InterPro" id="IPR000719">
    <property type="entry name" value="Prot_kinase_dom"/>
</dbReference>
<dbReference type="PROSITE" id="PS50017">
    <property type="entry name" value="DEATH_DOMAIN"/>
    <property type="match status" value="1"/>
</dbReference>
<dbReference type="PANTHER" id="PTHR44329">
    <property type="entry name" value="SERINE/THREONINE-PROTEIN KINASE TNNI3K-RELATED"/>
    <property type="match status" value="1"/>
</dbReference>
<dbReference type="InterPro" id="IPR011009">
    <property type="entry name" value="Kinase-like_dom_sf"/>
</dbReference>